<dbReference type="RefSeq" id="WP_309830550.1">
    <property type="nucleotide sequence ID" value="NZ_JAVIZX010000001.1"/>
</dbReference>
<evidence type="ECO:0000256" key="1">
    <source>
        <dbReference type="SAM" id="MobiDB-lite"/>
    </source>
</evidence>
<evidence type="ECO:0000313" key="3">
    <source>
        <dbReference type="EMBL" id="MDR6215705.1"/>
    </source>
</evidence>
<dbReference type="InterPro" id="IPR001969">
    <property type="entry name" value="Aspartic_peptidase_AS"/>
</dbReference>
<dbReference type="InterPro" id="IPR021109">
    <property type="entry name" value="Peptidase_aspartic_dom_sf"/>
</dbReference>
<gene>
    <name evidence="3" type="ORF">QE399_003394</name>
</gene>
<dbReference type="InterPro" id="IPR011969">
    <property type="entry name" value="Clan_AA_Asp_peptidase_C"/>
</dbReference>
<protein>
    <submittedName>
        <fullName evidence="3">Aspartyl protease family protein</fullName>
    </submittedName>
</protein>
<dbReference type="GO" id="GO:0006508">
    <property type="term" value="P:proteolysis"/>
    <property type="evidence" value="ECO:0007669"/>
    <property type="project" value="UniProtKB-KW"/>
</dbReference>
<dbReference type="GO" id="GO:0008233">
    <property type="term" value="F:peptidase activity"/>
    <property type="evidence" value="ECO:0007669"/>
    <property type="project" value="UniProtKB-KW"/>
</dbReference>
<keyword evidence="2" id="KW-1133">Transmembrane helix</keyword>
<name>A0ABU1IF07_9BURK</name>
<dbReference type="InterPro" id="IPR034122">
    <property type="entry name" value="Retropepsin-like_bacterial"/>
</dbReference>
<dbReference type="NCBIfam" id="TIGR02281">
    <property type="entry name" value="clan_AA_DTGA"/>
    <property type="match status" value="1"/>
</dbReference>
<dbReference type="Gene3D" id="2.40.70.10">
    <property type="entry name" value="Acid Proteases"/>
    <property type="match status" value="1"/>
</dbReference>
<feature type="transmembrane region" description="Helical" evidence="2">
    <location>
        <begin position="37"/>
        <end position="55"/>
    </location>
</feature>
<dbReference type="Pfam" id="PF13975">
    <property type="entry name" value="gag-asp_proteas"/>
    <property type="match status" value="1"/>
</dbReference>
<accession>A0ABU1IF07</accession>
<comment type="caution">
    <text evidence="3">The sequence shown here is derived from an EMBL/GenBank/DDBJ whole genome shotgun (WGS) entry which is preliminary data.</text>
</comment>
<reference evidence="3 4" key="1">
    <citation type="submission" date="2023-08" db="EMBL/GenBank/DDBJ databases">
        <title>Functional and genomic diversity of the sorghum phyllosphere microbiome.</title>
        <authorList>
            <person name="Shade A."/>
        </authorList>
    </citation>
    <scope>NUCLEOTIDE SEQUENCE [LARGE SCALE GENOMIC DNA]</scope>
    <source>
        <strain evidence="3 4">SORGH_AS_0335</strain>
    </source>
</reference>
<dbReference type="CDD" id="cd05483">
    <property type="entry name" value="retropepsin_like_bacteria"/>
    <property type="match status" value="1"/>
</dbReference>
<feature type="region of interest" description="Disordered" evidence="1">
    <location>
        <begin position="1"/>
        <end position="25"/>
    </location>
</feature>
<sequence length="189" mass="20436">MSNLPDRWRKPPPRAAEVEDAQEAGASRTRAFARTGTLGILAFWLVVMGALYLAMQHWQRPAASQVQADGALVIPRHRDGHFRVSGSINGQPVNFLVDTGASLVSVTDALARKAGLSGGERTTFRTANGTREGWVTTADSVAVRSLVVSGLRVGTGYTGDEDGDALLGQNFLRHFDVEIKSDRMVLHPR</sequence>
<keyword evidence="2" id="KW-0812">Transmembrane</keyword>
<keyword evidence="3" id="KW-0378">Hydrolase</keyword>
<dbReference type="PROSITE" id="PS00141">
    <property type="entry name" value="ASP_PROTEASE"/>
    <property type="match status" value="1"/>
</dbReference>
<dbReference type="EMBL" id="JAVIZX010000001">
    <property type="protein sequence ID" value="MDR6215705.1"/>
    <property type="molecule type" value="Genomic_DNA"/>
</dbReference>
<proteinExistence type="predicted"/>
<keyword evidence="4" id="KW-1185">Reference proteome</keyword>
<dbReference type="Proteomes" id="UP001267710">
    <property type="component" value="Unassembled WGS sequence"/>
</dbReference>
<evidence type="ECO:0000256" key="2">
    <source>
        <dbReference type="SAM" id="Phobius"/>
    </source>
</evidence>
<keyword evidence="2" id="KW-0472">Membrane</keyword>
<evidence type="ECO:0000313" key="4">
    <source>
        <dbReference type="Proteomes" id="UP001267710"/>
    </source>
</evidence>
<organism evidence="3 4">
    <name type="scientific">Paracidovorax wautersii</name>
    <dbReference type="NCBI Taxonomy" id="1177982"/>
    <lineage>
        <taxon>Bacteria</taxon>
        <taxon>Pseudomonadati</taxon>
        <taxon>Pseudomonadota</taxon>
        <taxon>Betaproteobacteria</taxon>
        <taxon>Burkholderiales</taxon>
        <taxon>Comamonadaceae</taxon>
        <taxon>Paracidovorax</taxon>
    </lineage>
</organism>
<keyword evidence="3" id="KW-0645">Protease</keyword>
<dbReference type="SUPFAM" id="SSF50630">
    <property type="entry name" value="Acid proteases"/>
    <property type="match status" value="1"/>
</dbReference>